<dbReference type="GO" id="GO:0048477">
    <property type="term" value="P:oogenesis"/>
    <property type="evidence" value="ECO:0007669"/>
    <property type="project" value="UniProtKB-KW"/>
</dbReference>
<dbReference type="Pfam" id="PF13017">
    <property type="entry name" value="Maelstrom"/>
    <property type="match status" value="1"/>
</dbReference>
<keyword evidence="12" id="KW-0804">Transcription</keyword>
<evidence type="ECO:0000313" key="17">
    <source>
        <dbReference type="EMBL" id="ADX35971.1"/>
    </source>
</evidence>
<name>E8NHB6_DROME</name>
<keyword evidence="11" id="KW-0943">RNA-mediated gene silencing</keyword>
<dbReference type="HOGENOM" id="CLU_044134_0_0_1"/>
<feature type="region of interest" description="Disordered" evidence="15">
    <location>
        <begin position="1"/>
        <end position="26"/>
    </location>
</feature>
<dbReference type="GO" id="GO:0005634">
    <property type="term" value="C:nucleus"/>
    <property type="evidence" value="ECO:0007669"/>
    <property type="project" value="UniProtKB-SubCell"/>
</dbReference>
<evidence type="ECO:0000256" key="1">
    <source>
        <dbReference type="ARBA" id="ARBA00004123"/>
    </source>
</evidence>
<keyword evidence="4" id="KW-0217">Developmental protein</keyword>
<gene>
    <name evidence="17" type="primary">mael-RC</name>
</gene>
<evidence type="ECO:0000259" key="16">
    <source>
        <dbReference type="Pfam" id="PF13017"/>
    </source>
</evidence>
<keyword evidence="5" id="KW-0963">Cytoplasm</keyword>
<protein>
    <submittedName>
        <fullName evidence="17">AT21095p</fullName>
    </submittedName>
</protein>
<keyword evidence="10" id="KW-0238">DNA-binding</keyword>
<evidence type="ECO:0000256" key="6">
    <source>
        <dbReference type="ARBA" id="ARBA00022491"/>
    </source>
</evidence>
<feature type="region of interest" description="Disordered" evidence="15">
    <location>
        <begin position="128"/>
        <end position="162"/>
    </location>
</feature>
<keyword evidence="8" id="KW-0896">Oogenesis</keyword>
<feature type="compositionally biased region" description="Basic and acidic residues" evidence="15">
    <location>
        <begin position="1"/>
        <end position="17"/>
    </location>
</feature>
<keyword evidence="6" id="KW-0678">Repressor</keyword>
<dbReference type="InterPro" id="IPR024970">
    <property type="entry name" value="Maelstrom"/>
</dbReference>
<evidence type="ECO:0000256" key="15">
    <source>
        <dbReference type="SAM" id="MobiDB-lite"/>
    </source>
</evidence>
<dbReference type="VEuPathDB" id="VectorBase:FBgn0016034"/>
<evidence type="ECO:0000256" key="2">
    <source>
        <dbReference type="ARBA" id="ARBA00004496"/>
    </source>
</evidence>
<keyword evidence="9" id="KW-0805">Transcription regulation</keyword>
<dbReference type="OrthoDB" id="24555at2759"/>
<evidence type="ECO:0000256" key="11">
    <source>
        <dbReference type="ARBA" id="ARBA00023158"/>
    </source>
</evidence>
<keyword evidence="13" id="KW-0539">Nucleus</keyword>
<dbReference type="ExpressionAtlas" id="E8NHB6">
    <property type="expression patterns" value="baseline and differential"/>
</dbReference>
<evidence type="ECO:0000256" key="7">
    <source>
        <dbReference type="ARBA" id="ARBA00022782"/>
    </source>
</evidence>
<dbReference type="InterPro" id="IPR039259">
    <property type="entry name" value="Protein_maelstrom"/>
</dbReference>
<dbReference type="FunFam" id="1.10.30.10:FF:000057">
    <property type="entry name" value="Protein maelstrom 2"/>
    <property type="match status" value="1"/>
</dbReference>
<dbReference type="GO" id="GO:0003677">
    <property type="term" value="F:DNA binding"/>
    <property type="evidence" value="ECO:0007669"/>
    <property type="project" value="UniProtKB-KW"/>
</dbReference>
<comment type="subcellular location">
    <subcellularLocation>
        <location evidence="2">Cytoplasm</location>
    </subcellularLocation>
    <subcellularLocation>
        <location evidence="1">Nucleus</location>
    </subcellularLocation>
</comment>
<dbReference type="Bgee" id="FBgn0016034">
    <property type="expression patterns" value="Expressed in egg chamber and 47 other cell types or tissues"/>
</dbReference>
<dbReference type="GO" id="GO:0031047">
    <property type="term" value="P:regulatory ncRNA-mediated gene silencing"/>
    <property type="evidence" value="ECO:0007669"/>
    <property type="project" value="UniProtKB-KW"/>
</dbReference>
<feature type="compositionally biased region" description="Basic and acidic residues" evidence="15">
    <location>
        <begin position="147"/>
        <end position="162"/>
    </location>
</feature>
<comment type="similarity">
    <text evidence="3">Belongs to the maelstrom family.</text>
</comment>
<accession>E8NHB6</accession>
<organism evidence="17">
    <name type="scientific">Drosophila melanogaster</name>
    <name type="common">Fruit fly</name>
    <dbReference type="NCBI Taxonomy" id="7227"/>
    <lineage>
        <taxon>Eukaryota</taxon>
        <taxon>Metazoa</taxon>
        <taxon>Ecdysozoa</taxon>
        <taxon>Arthropoda</taxon>
        <taxon>Hexapoda</taxon>
        <taxon>Insecta</taxon>
        <taxon>Pterygota</taxon>
        <taxon>Neoptera</taxon>
        <taxon>Endopterygota</taxon>
        <taxon>Diptera</taxon>
        <taxon>Brachycera</taxon>
        <taxon>Muscomorpha</taxon>
        <taxon>Ephydroidea</taxon>
        <taxon>Drosophilidae</taxon>
        <taxon>Drosophila</taxon>
        <taxon>Sophophora</taxon>
    </lineage>
</organism>
<evidence type="ECO:0000256" key="4">
    <source>
        <dbReference type="ARBA" id="ARBA00022473"/>
    </source>
</evidence>
<evidence type="ECO:0000256" key="12">
    <source>
        <dbReference type="ARBA" id="ARBA00023163"/>
    </source>
</evidence>
<dbReference type="GO" id="GO:0051321">
    <property type="term" value="P:meiotic cell cycle"/>
    <property type="evidence" value="ECO:0007669"/>
    <property type="project" value="UniProtKB-KW"/>
</dbReference>
<evidence type="ECO:0000256" key="13">
    <source>
        <dbReference type="ARBA" id="ARBA00023242"/>
    </source>
</evidence>
<sequence>PQTRSLEEKSIVRERSQKRSHPRHSEVTISVGSDVHTNNIHINCSCCSLVTAFSRYLARTRAQHLPLPVKNTDLLLATPVKMAPKKHSGFMMFVNEWRNRNAEGRRMTLAQAVSHCGTIWEPFQKMNTQQRGPYNSGGKDANVAQRAKRESSNGHGQVDKAQREATESLMDMKRTIERLVLNAKMSHDLENAKFVFVAFNYFTKALTTDVYVPAEFAACEYSLKEGIRSIYSTMIDPGQIIFGQGSDALLHSSTTHDLPLPPNALGEKNMTKLYRNIVDYLSKCQGKGKTLVVFTPAENITMVKSCFRYLECDDDFRDGGEKIQVFDIQYLLFILKKEVMNVADLNDEKINKFATDAFFKKDFFEFTAGIACQYHEDNDRTKYCTQSMVTRWAYTFTDFMCGDLAITVQPGKHIPAQTKPNYLIISSYASSLDHESSFDSFYSLPGSGVKKESQPEACSLSSSRLSVASSSYKPIDHTSFAANLNEVSEFPSLGMRNSSKHHGIAASAQREWNARNLPTHSRLIRKVSDNDFSVNGADGKLKK</sequence>
<dbReference type="EMBL" id="BT125992">
    <property type="protein sequence ID" value="ADX35971.1"/>
    <property type="molecule type" value="mRNA"/>
</dbReference>
<proteinExistence type="evidence at transcript level"/>
<dbReference type="GO" id="GO:0060964">
    <property type="term" value="P:regulation of miRNA-mediated gene silencing"/>
    <property type="evidence" value="ECO:0007669"/>
    <property type="project" value="InterPro"/>
</dbReference>
<evidence type="ECO:0000256" key="8">
    <source>
        <dbReference type="ARBA" id="ARBA00022943"/>
    </source>
</evidence>
<evidence type="ECO:0000256" key="5">
    <source>
        <dbReference type="ARBA" id="ARBA00022490"/>
    </source>
</evidence>
<evidence type="ECO:0000256" key="9">
    <source>
        <dbReference type="ARBA" id="ARBA00023015"/>
    </source>
</evidence>
<dbReference type="AlphaFoldDB" id="E8NHB6"/>
<dbReference type="PANTHER" id="PTHR21358:SF4">
    <property type="entry name" value="PROTEIN MAELSTROM HOMOLOG"/>
    <property type="match status" value="1"/>
</dbReference>
<keyword evidence="7" id="KW-0221">Differentiation</keyword>
<feature type="domain" description="Maelstrom" evidence="16">
    <location>
        <begin position="204"/>
        <end position="419"/>
    </location>
</feature>
<feature type="non-terminal residue" evidence="17">
    <location>
        <position position="1"/>
    </location>
</feature>
<dbReference type="GO" id="GO:0005737">
    <property type="term" value="C:cytoplasm"/>
    <property type="evidence" value="ECO:0007669"/>
    <property type="project" value="UniProtKB-SubCell"/>
</dbReference>
<evidence type="ECO:0000256" key="14">
    <source>
        <dbReference type="ARBA" id="ARBA00023254"/>
    </source>
</evidence>
<dbReference type="PANTHER" id="PTHR21358">
    <property type="entry name" value="PROTEIN MAELSTROM HOMOLOG"/>
    <property type="match status" value="1"/>
</dbReference>
<evidence type="ECO:0000256" key="3">
    <source>
        <dbReference type="ARBA" id="ARBA00007057"/>
    </source>
</evidence>
<reference evidence="17" key="1">
    <citation type="submission" date="2011-02" db="EMBL/GenBank/DDBJ databases">
        <authorList>
            <person name="Carlson J."/>
            <person name="Booth B."/>
            <person name="Frise E."/>
            <person name="Park S."/>
            <person name="Wan K."/>
            <person name="Yu C."/>
            <person name="Celniker S."/>
        </authorList>
    </citation>
    <scope>NUCLEOTIDE SEQUENCE</scope>
</reference>
<keyword evidence="14" id="KW-0469">Meiosis</keyword>
<evidence type="ECO:0000256" key="10">
    <source>
        <dbReference type="ARBA" id="ARBA00023125"/>
    </source>
</evidence>